<proteinExistence type="predicted"/>
<keyword evidence="3" id="KW-1185">Reference proteome</keyword>
<feature type="coiled-coil region" evidence="1">
    <location>
        <begin position="571"/>
        <end position="598"/>
    </location>
</feature>
<dbReference type="EMBL" id="CAJNNV010027491">
    <property type="protein sequence ID" value="CAE8620519.1"/>
    <property type="molecule type" value="Genomic_DNA"/>
</dbReference>
<reference evidence="2" key="1">
    <citation type="submission" date="2021-02" db="EMBL/GenBank/DDBJ databases">
        <authorList>
            <person name="Dougan E. K."/>
            <person name="Rhodes N."/>
            <person name="Thang M."/>
            <person name="Chan C."/>
        </authorList>
    </citation>
    <scope>NUCLEOTIDE SEQUENCE</scope>
</reference>
<dbReference type="AlphaFoldDB" id="A0A813GCU7"/>
<accession>A0A813GCU7</accession>
<organism evidence="2 3">
    <name type="scientific">Polarella glacialis</name>
    <name type="common">Dinoflagellate</name>
    <dbReference type="NCBI Taxonomy" id="89957"/>
    <lineage>
        <taxon>Eukaryota</taxon>
        <taxon>Sar</taxon>
        <taxon>Alveolata</taxon>
        <taxon>Dinophyceae</taxon>
        <taxon>Suessiales</taxon>
        <taxon>Suessiaceae</taxon>
        <taxon>Polarella</taxon>
    </lineage>
</organism>
<evidence type="ECO:0000256" key="1">
    <source>
        <dbReference type="SAM" id="Coils"/>
    </source>
</evidence>
<protein>
    <submittedName>
        <fullName evidence="2">Uncharacterized protein</fullName>
    </submittedName>
</protein>
<name>A0A813GCU7_POLGL</name>
<evidence type="ECO:0000313" key="3">
    <source>
        <dbReference type="Proteomes" id="UP000654075"/>
    </source>
</evidence>
<sequence>MWEVDMHVPLLASVSLALIGNVNHLYSIFRTWWGEGGCHSKPPVTTSQAHEPGEIAGDHSSVLTEELVAAWNAACFAHVLSWSKCSATLHAILLLSLFGSWCGLSSEARVSDAETAMLLLTVITAIWLPVANGWVTVSRGIVLLCTSASHVLNLYELIQIPPGQMSILPHGQVRTAIGLVLCDFRVNVPTQFVVSLVHVWNSWNKGRQISGGTETAWNDFLFSCSTELFAFGLAITFGIVWERALWSQTEALVLAKVCLEESKSSWQAARGLLAGMCDADLELDSNLNILSSSDKLSHLLMCDLAPGSKAMEGRPFTNYLDEPDQPRFTELIETACLSTLGSVSSGSAEGSPPEPSIKCTPAASLQVHIRGAGCLQFAAELFHVAVPIPGRNGKFRHLLGIKEAEMLTEMTLSEQSGAATANLARGSFDLTVSFDLLPLGANFKSLMPGDAWSASKSSASGRSSHASAEGSRLPLEHIKFVVDSFSRDLSIKEATFVFKSNAHEELPKLKAWLLDESVAPFQLWLTDQVNALCNNMEPTQPELNRPVAMHMPGSGRNREALAAAEATFLGRMAAQDTNANLEGQEEEEEQSEENEESKELWVQLELLDFSVQPIQLPRPPQPRASRSQNPVLPTAFGAGQLRIRAVVVVVVI</sequence>
<comment type="caution">
    <text evidence="2">The sequence shown here is derived from an EMBL/GenBank/DDBJ whole genome shotgun (WGS) entry which is preliminary data.</text>
</comment>
<evidence type="ECO:0000313" key="2">
    <source>
        <dbReference type="EMBL" id="CAE8620519.1"/>
    </source>
</evidence>
<keyword evidence="1" id="KW-0175">Coiled coil</keyword>
<dbReference type="Proteomes" id="UP000654075">
    <property type="component" value="Unassembled WGS sequence"/>
</dbReference>
<gene>
    <name evidence="2" type="ORF">PGLA1383_LOCUS38075</name>
</gene>